<gene>
    <name evidence="2" type="ORF">Baya_16309</name>
</gene>
<feature type="compositionally biased region" description="Low complexity" evidence="1">
    <location>
        <begin position="58"/>
        <end position="73"/>
    </location>
</feature>
<dbReference type="AlphaFoldDB" id="A0A556VV82"/>
<dbReference type="OrthoDB" id="4882at2759"/>
<keyword evidence="3" id="KW-1185">Reference proteome</keyword>
<evidence type="ECO:0000256" key="1">
    <source>
        <dbReference type="SAM" id="MobiDB-lite"/>
    </source>
</evidence>
<dbReference type="Proteomes" id="UP000319801">
    <property type="component" value="Unassembled WGS sequence"/>
</dbReference>
<reference evidence="2 3" key="1">
    <citation type="journal article" date="2019" name="Genome Biol. Evol.">
        <title>Whole-Genome Sequencing of the Giant Devil Catfish, Bagarius yarrelli.</title>
        <authorList>
            <person name="Jiang W."/>
            <person name="Lv Y."/>
            <person name="Cheng L."/>
            <person name="Yang K."/>
            <person name="Chao B."/>
            <person name="Wang X."/>
            <person name="Li Y."/>
            <person name="Pan X."/>
            <person name="You X."/>
            <person name="Zhang Y."/>
            <person name="Yang J."/>
            <person name="Li J."/>
            <person name="Zhang X."/>
            <person name="Liu S."/>
            <person name="Sun C."/>
            <person name="Yang J."/>
            <person name="Shi Q."/>
        </authorList>
    </citation>
    <scope>NUCLEOTIDE SEQUENCE [LARGE SCALE GENOMIC DNA]</scope>
    <source>
        <strain evidence="2">JWS20170419001</strain>
        <tissue evidence="2">Muscle</tissue>
    </source>
</reference>
<feature type="region of interest" description="Disordered" evidence="1">
    <location>
        <begin position="56"/>
        <end position="80"/>
    </location>
</feature>
<dbReference type="EMBL" id="VCAZ01000286">
    <property type="protein sequence ID" value="TTT79192.1"/>
    <property type="molecule type" value="Genomic_DNA"/>
</dbReference>
<comment type="caution">
    <text evidence="2">The sequence shown here is derived from an EMBL/GenBank/DDBJ whole genome shotgun (WGS) entry which is preliminary data.</text>
</comment>
<proteinExistence type="predicted"/>
<evidence type="ECO:0000313" key="2">
    <source>
        <dbReference type="EMBL" id="TTT79192.1"/>
    </source>
</evidence>
<sequence length="221" mass="24483">MSACTCSEQVQWLKQQVSVMRKELKNLRQHAESSARAHMKHMVSLKEVLDKKTLMKKSPSSSLSSESAAVPELSLEKGSHDTLTSLLTEGVAMDPVEEECVENSGVSPSGGLSCAEIPAGVDINTVLEELREFHLQGAEDKHTPAAAPEKEEEEEEWNSSVASWIRKPPVHTLSVRFTPTAERQLSDFLPAHCSGHTQLTLTHTHTHTHQRQFNIITTTRI</sequence>
<evidence type="ECO:0000313" key="3">
    <source>
        <dbReference type="Proteomes" id="UP000319801"/>
    </source>
</evidence>
<protein>
    <submittedName>
        <fullName evidence="2">Uncharacterized protein</fullName>
    </submittedName>
</protein>
<accession>A0A556VV82</accession>
<organism evidence="2 3">
    <name type="scientific">Bagarius yarrelli</name>
    <name type="common">Goonch</name>
    <name type="synonym">Bagrus yarrelli</name>
    <dbReference type="NCBI Taxonomy" id="175774"/>
    <lineage>
        <taxon>Eukaryota</taxon>
        <taxon>Metazoa</taxon>
        <taxon>Chordata</taxon>
        <taxon>Craniata</taxon>
        <taxon>Vertebrata</taxon>
        <taxon>Euteleostomi</taxon>
        <taxon>Actinopterygii</taxon>
        <taxon>Neopterygii</taxon>
        <taxon>Teleostei</taxon>
        <taxon>Ostariophysi</taxon>
        <taxon>Siluriformes</taxon>
        <taxon>Sisoridae</taxon>
        <taxon>Sisorinae</taxon>
        <taxon>Bagarius</taxon>
    </lineage>
</organism>
<name>A0A556VV82_BAGYA</name>